<dbReference type="Proteomes" id="UP000828048">
    <property type="component" value="Chromosome 11"/>
</dbReference>
<proteinExistence type="predicted"/>
<evidence type="ECO:0000313" key="1">
    <source>
        <dbReference type="EMBL" id="KAH7856181.1"/>
    </source>
</evidence>
<keyword evidence="2" id="KW-1185">Reference proteome</keyword>
<protein>
    <submittedName>
        <fullName evidence="1">Uncharacterized protein</fullName>
    </submittedName>
</protein>
<dbReference type="EMBL" id="CM037161">
    <property type="protein sequence ID" value="KAH7856181.1"/>
    <property type="molecule type" value="Genomic_DNA"/>
</dbReference>
<evidence type="ECO:0000313" key="2">
    <source>
        <dbReference type="Proteomes" id="UP000828048"/>
    </source>
</evidence>
<reference evidence="1 2" key="1">
    <citation type="journal article" date="2021" name="Hortic Res">
        <title>High-quality reference genome and annotation aids understanding of berry development for evergreen blueberry (Vaccinium darrowii).</title>
        <authorList>
            <person name="Yu J."/>
            <person name="Hulse-Kemp A.M."/>
            <person name="Babiker E."/>
            <person name="Staton M."/>
        </authorList>
    </citation>
    <scope>NUCLEOTIDE SEQUENCE [LARGE SCALE GENOMIC DNA]</scope>
    <source>
        <strain evidence="2">cv. NJ 8807/NJ 8810</strain>
        <tissue evidence="1">Young leaf</tissue>
    </source>
</reference>
<organism evidence="1 2">
    <name type="scientific">Vaccinium darrowii</name>
    <dbReference type="NCBI Taxonomy" id="229202"/>
    <lineage>
        <taxon>Eukaryota</taxon>
        <taxon>Viridiplantae</taxon>
        <taxon>Streptophyta</taxon>
        <taxon>Embryophyta</taxon>
        <taxon>Tracheophyta</taxon>
        <taxon>Spermatophyta</taxon>
        <taxon>Magnoliopsida</taxon>
        <taxon>eudicotyledons</taxon>
        <taxon>Gunneridae</taxon>
        <taxon>Pentapetalae</taxon>
        <taxon>asterids</taxon>
        <taxon>Ericales</taxon>
        <taxon>Ericaceae</taxon>
        <taxon>Vaccinioideae</taxon>
        <taxon>Vaccinieae</taxon>
        <taxon>Vaccinium</taxon>
    </lineage>
</organism>
<sequence length="119" mass="13279">METLTTSPCSVTLCGVQSSSVLLQRTHLIPSLLAITSQATSVYIIEGPETVQDFVQMQLQEIQDNIKSRRNKIFLLMEDISLQPILPLCVAQTLQCSSRSMLHPDSKCGFLSSQCQWSY</sequence>
<name>A0ACB7YRC5_9ERIC</name>
<comment type="caution">
    <text evidence="1">The sequence shown here is derived from an EMBL/GenBank/DDBJ whole genome shotgun (WGS) entry which is preliminary data.</text>
</comment>
<gene>
    <name evidence="1" type="ORF">Vadar_033616</name>
</gene>
<accession>A0ACB7YRC5</accession>